<reference evidence="3" key="1">
    <citation type="journal article" date="2017" name="bioRxiv">
        <title>Comparative analysis of the genomes of Stylophora pistillata and Acropora digitifera provides evidence for extensive differences between species of corals.</title>
        <authorList>
            <person name="Voolstra C.R."/>
            <person name="Li Y."/>
            <person name="Liew Y.J."/>
            <person name="Baumgarten S."/>
            <person name="Zoccola D."/>
            <person name="Flot J.-F."/>
            <person name="Tambutte S."/>
            <person name="Allemand D."/>
            <person name="Aranda M."/>
        </authorList>
    </citation>
    <scope>NUCLEOTIDE SEQUENCE [LARGE SCALE GENOMIC DNA]</scope>
</reference>
<gene>
    <name evidence="2" type="ORF">AWC38_SpisGene23507</name>
</gene>
<protein>
    <submittedName>
        <fullName evidence="2">Uncharacterized protein</fullName>
    </submittedName>
</protein>
<sequence length="78" mass="8511">MIGWFCRDVIGCETQVTGSGSVSVSSDEVVVVVVLRKNTVKTSEDDGSRTYTSLVKSTEEDSDIEYENQISAPEYVNA</sequence>
<name>A0A2B4R4H5_STYPI</name>
<dbReference type="AlphaFoldDB" id="A0A2B4R4H5"/>
<dbReference type="EMBL" id="LSMT01001319">
    <property type="protein sequence ID" value="PFX12521.1"/>
    <property type="molecule type" value="Genomic_DNA"/>
</dbReference>
<comment type="caution">
    <text evidence="2">The sequence shown here is derived from an EMBL/GenBank/DDBJ whole genome shotgun (WGS) entry which is preliminary data.</text>
</comment>
<accession>A0A2B4R4H5</accession>
<evidence type="ECO:0000313" key="3">
    <source>
        <dbReference type="Proteomes" id="UP000225706"/>
    </source>
</evidence>
<feature type="region of interest" description="Disordered" evidence="1">
    <location>
        <begin position="43"/>
        <end position="78"/>
    </location>
</feature>
<dbReference type="Proteomes" id="UP000225706">
    <property type="component" value="Unassembled WGS sequence"/>
</dbReference>
<keyword evidence="3" id="KW-1185">Reference proteome</keyword>
<organism evidence="2 3">
    <name type="scientific">Stylophora pistillata</name>
    <name type="common">Smooth cauliflower coral</name>
    <dbReference type="NCBI Taxonomy" id="50429"/>
    <lineage>
        <taxon>Eukaryota</taxon>
        <taxon>Metazoa</taxon>
        <taxon>Cnidaria</taxon>
        <taxon>Anthozoa</taxon>
        <taxon>Hexacorallia</taxon>
        <taxon>Scleractinia</taxon>
        <taxon>Astrocoeniina</taxon>
        <taxon>Pocilloporidae</taxon>
        <taxon>Stylophora</taxon>
    </lineage>
</organism>
<evidence type="ECO:0000313" key="2">
    <source>
        <dbReference type="EMBL" id="PFX12521.1"/>
    </source>
</evidence>
<evidence type="ECO:0000256" key="1">
    <source>
        <dbReference type="SAM" id="MobiDB-lite"/>
    </source>
</evidence>
<proteinExistence type="predicted"/>